<comment type="similarity">
    <text evidence="1">Belongs to the glycosyltransferase 2 family.</text>
</comment>
<accession>A0A8J7SUH6</accession>
<evidence type="ECO:0000313" key="5">
    <source>
        <dbReference type="EMBL" id="MBL4929615.1"/>
    </source>
</evidence>
<dbReference type="InterPro" id="IPR001173">
    <property type="entry name" value="Glyco_trans_2-like"/>
</dbReference>
<dbReference type="AlphaFoldDB" id="A0A8J7SUH6"/>
<keyword evidence="3" id="KW-0808">Transferase</keyword>
<dbReference type="Gene3D" id="3.90.550.10">
    <property type="entry name" value="Spore Coat Polysaccharide Biosynthesis Protein SpsA, Chain A"/>
    <property type="match status" value="1"/>
</dbReference>
<dbReference type="PANTHER" id="PTHR43685">
    <property type="entry name" value="GLYCOSYLTRANSFERASE"/>
    <property type="match status" value="1"/>
</dbReference>
<name>A0A8J7SUH6_9RHOB</name>
<gene>
    <name evidence="5" type="ORF">JI744_16030</name>
</gene>
<dbReference type="Pfam" id="PF00535">
    <property type="entry name" value="Glycos_transf_2"/>
    <property type="match status" value="1"/>
</dbReference>
<keyword evidence="6" id="KW-1185">Reference proteome</keyword>
<dbReference type="InterPro" id="IPR029044">
    <property type="entry name" value="Nucleotide-diphossugar_trans"/>
</dbReference>
<evidence type="ECO:0000256" key="3">
    <source>
        <dbReference type="ARBA" id="ARBA00022679"/>
    </source>
</evidence>
<sequence length="309" mass="33234">MVPDGPAIAVLMATYNGAAHLAEQLDSIAGQTLPPRWLVVSDDGSSDATLAIVAGFASQRRGITVTVLRGPGQGAAANFLHLLAHVPAGADFAALSDQDDVWLPAKLADGVALLAATNLPTLLGARTLVCDENLQAAHPSPLWRRPFGFGHALVQSFAGGNTMMLNRGAIALAAEAATEAGQVVMHDWWLYQIIAGAGGRVVFDARPQLYYRQHGANQIGANRGPIAKLHRLRVLLRGDFRRWNGINLRALRASAHRLTPENRAILQGFAQLRDLPLWRRIAQFRRLGLYRQGPAGTVSLWLAVALGRL</sequence>
<dbReference type="SUPFAM" id="SSF53448">
    <property type="entry name" value="Nucleotide-diphospho-sugar transferases"/>
    <property type="match status" value="1"/>
</dbReference>
<dbReference type="PANTHER" id="PTHR43685:SF5">
    <property type="entry name" value="GLYCOSYLTRANSFERASE EPSE-RELATED"/>
    <property type="match status" value="1"/>
</dbReference>
<protein>
    <submittedName>
        <fullName evidence="5">Glycosyltransferase family 2 protein</fullName>
    </submittedName>
</protein>
<dbReference type="EMBL" id="JAESVP010000009">
    <property type="protein sequence ID" value="MBL4929615.1"/>
    <property type="molecule type" value="Genomic_DNA"/>
</dbReference>
<reference evidence="5" key="1">
    <citation type="submission" date="2021-01" db="EMBL/GenBank/DDBJ databases">
        <title>Genome seq and assembly of Tabrizicola sp. KVB23.</title>
        <authorList>
            <person name="Chhetri G."/>
        </authorList>
    </citation>
    <scope>NUCLEOTIDE SEQUENCE</scope>
    <source>
        <strain evidence="5">KVB23</strain>
    </source>
</reference>
<comment type="caution">
    <text evidence="5">The sequence shown here is derived from an EMBL/GenBank/DDBJ whole genome shotgun (WGS) entry which is preliminary data.</text>
</comment>
<evidence type="ECO:0000256" key="2">
    <source>
        <dbReference type="ARBA" id="ARBA00022676"/>
    </source>
</evidence>
<feature type="domain" description="Glycosyltransferase 2-like" evidence="4">
    <location>
        <begin position="10"/>
        <end position="147"/>
    </location>
</feature>
<proteinExistence type="inferred from homology"/>
<dbReference type="CDD" id="cd04196">
    <property type="entry name" value="GT_2_like_d"/>
    <property type="match status" value="1"/>
</dbReference>
<evidence type="ECO:0000313" key="6">
    <source>
        <dbReference type="Proteomes" id="UP000619033"/>
    </source>
</evidence>
<dbReference type="InterPro" id="IPR050834">
    <property type="entry name" value="Glycosyltransf_2"/>
</dbReference>
<evidence type="ECO:0000259" key="4">
    <source>
        <dbReference type="Pfam" id="PF00535"/>
    </source>
</evidence>
<evidence type="ECO:0000256" key="1">
    <source>
        <dbReference type="ARBA" id="ARBA00006739"/>
    </source>
</evidence>
<dbReference type="GO" id="GO:0016757">
    <property type="term" value="F:glycosyltransferase activity"/>
    <property type="evidence" value="ECO:0007669"/>
    <property type="project" value="UniProtKB-KW"/>
</dbReference>
<keyword evidence="2" id="KW-0328">Glycosyltransferase</keyword>
<dbReference type="Proteomes" id="UP000619033">
    <property type="component" value="Unassembled WGS sequence"/>
</dbReference>
<organism evidence="5 6">
    <name type="scientific">Fuscibacter oryzae</name>
    <dbReference type="NCBI Taxonomy" id="2803939"/>
    <lineage>
        <taxon>Bacteria</taxon>
        <taxon>Pseudomonadati</taxon>
        <taxon>Pseudomonadota</taxon>
        <taxon>Alphaproteobacteria</taxon>
        <taxon>Rhodobacterales</taxon>
        <taxon>Paracoccaceae</taxon>
        <taxon>Fuscibacter</taxon>
    </lineage>
</organism>